<sequence>MTNVQKVPRTPFVSCTLKPGSYKCLPPQRFTACDHRTEAKLLNDTGRANRAGRVENAQPKSHVFFLRRPAEHNISDESGHYARFVAPKFAIIHRSRTKSVVKCLNGCPLNMCV</sequence>
<protein>
    <submittedName>
        <fullName evidence="1">Uncharacterized protein</fullName>
    </submittedName>
</protein>
<accession>A0A2S2PZ89</accession>
<proteinExistence type="predicted"/>
<dbReference type="AlphaFoldDB" id="A0A2S2PZ89"/>
<organism evidence="1">
    <name type="scientific">Sipha flava</name>
    <name type="common">yellow sugarcane aphid</name>
    <dbReference type="NCBI Taxonomy" id="143950"/>
    <lineage>
        <taxon>Eukaryota</taxon>
        <taxon>Metazoa</taxon>
        <taxon>Ecdysozoa</taxon>
        <taxon>Arthropoda</taxon>
        <taxon>Hexapoda</taxon>
        <taxon>Insecta</taxon>
        <taxon>Pterygota</taxon>
        <taxon>Neoptera</taxon>
        <taxon>Paraneoptera</taxon>
        <taxon>Hemiptera</taxon>
        <taxon>Sternorrhyncha</taxon>
        <taxon>Aphidomorpha</taxon>
        <taxon>Aphidoidea</taxon>
        <taxon>Aphididae</taxon>
        <taxon>Sipha</taxon>
    </lineage>
</organism>
<gene>
    <name evidence="1" type="ORF">g.828</name>
</gene>
<dbReference type="EMBL" id="GGMS01001652">
    <property type="protein sequence ID" value="MBY70855.1"/>
    <property type="molecule type" value="Transcribed_RNA"/>
</dbReference>
<evidence type="ECO:0000313" key="1">
    <source>
        <dbReference type="EMBL" id="MBY70855.1"/>
    </source>
</evidence>
<reference evidence="1" key="1">
    <citation type="submission" date="2018-04" db="EMBL/GenBank/DDBJ databases">
        <title>Transcriptome assembly of Sipha flava.</title>
        <authorList>
            <person name="Scully E.D."/>
            <person name="Geib S.M."/>
            <person name="Palmer N.A."/>
            <person name="Koch K."/>
            <person name="Bradshaw J."/>
            <person name="Heng-Moss T."/>
            <person name="Sarath G."/>
        </authorList>
    </citation>
    <scope>NUCLEOTIDE SEQUENCE</scope>
</reference>
<name>A0A2S2PZ89_9HEMI</name>